<evidence type="ECO:0000313" key="6">
    <source>
        <dbReference type="Proteomes" id="UP000199478"/>
    </source>
</evidence>
<dbReference type="Pfam" id="PF08450">
    <property type="entry name" value="SGL"/>
    <property type="match status" value="1"/>
</dbReference>
<dbReference type="InterPro" id="IPR005511">
    <property type="entry name" value="SMP-30"/>
</dbReference>
<evidence type="ECO:0000313" key="5">
    <source>
        <dbReference type="EMBL" id="SFR52529.1"/>
    </source>
</evidence>
<feature type="binding site" evidence="3">
    <location>
        <position position="16"/>
    </location>
    <ligand>
        <name>a divalent metal cation</name>
        <dbReference type="ChEBI" id="CHEBI:60240"/>
    </ligand>
</feature>
<dbReference type="STRING" id="390270.SAMN04488005_2558"/>
<dbReference type="PANTHER" id="PTHR10907:SF47">
    <property type="entry name" value="REGUCALCIN"/>
    <property type="match status" value="1"/>
</dbReference>
<feature type="domain" description="SMP-30/Gluconolactonase/LRE-like region" evidence="4">
    <location>
        <begin position="14"/>
        <end position="247"/>
    </location>
</feature>
<feature type="binding site" evidence="3">
    <location>
        <position position="101"/>
    </location>
    <ligand>
        <name>substrate</name>
    </ligand>
</feature>
<keyword evidence="3" id="KW-0862">Zinc</keyword>
<reference evidence="6" key="1">
    <citation type="submission" date="2016-10" db="EMBL/GenBank/DDBJ databases">
        <authorList>
            <person name="Varghese N."/>
            <person name="Submissions S."/>
        </authorList>
    </citation>
    <scope>NUCLEOTIDE SEQUENCE [LARGE SCALE GENOMIC DNA]</scope>
    <source>
        <strain evidence="6">DSM 26879</strain>
    </source>
</reference>
<name>A0A1I6HDK3_9RHOB</name>
<evidence type="ECO:0000256" key="3">
    <source>
        <dbReference type="PIRSR" id="PIRSR605511-2"/>
    </source>
</evidence>
<dbReference type="GO" id="GO:0005509">
    <property type="term" value="F:calcium ion binding"/>
    <property type="evidence" value="ECO:0007669"/>
    <property type="project" value="TreeGrafter"/>
</dbReference>
<proteinExistence type="inferred from homology"/>
<dbReference type="RefSeq" id="WP_090200856.1">
    <property type="nucleotide sequence ID" value="NZ_FOYP01000002.1"/>
</dbReference>
<dbReference type="SUPFAM" id="SSF63829">
    <property type="entry name" value="Calcium-dependent phosphotriesterase"/>
    <property type="match status" value="1"/>
</dbReference>
<dbReference type="Proteomes" id="UP000199478">
    <property type="component" value="Unassembled WGS sequence"/>
</dbReference>
<keyword evidence="3" id="KW-0479">Metal-binding</keyword>
<dbReference type="InterPro" id="IPR011042">
    <property type="entry name" value="6-blade_b-propeller_TolB-like"/>
</dbReference>
<dbReference type="GO" id="GO:0004341">
    <property type="term" value="F:gluconolactonase activity"/>
    <property type="evidence" value="ECO:0007669"/>
    <property type="project" value="TreeGrafter"/>
</dbReference>
<dbReference type="EMBL" id="FOYP01000002">
    <property type="protein sequence ID" value="SFR52529.1"/>
    <property type="molecule type" value="Genomic_DNA"/>
</dbReference>
<dbReference type="AlphaFoldDB" id="A0A1I6HDK3"/>
<dbReference type="GO" id="GO:0019853">
    <property type="term" value="P:L-ascorbic acid biosynthetic process"/>
    <property type="evidence" value="ECO:0007669"/>
    <property type="project" value="TreeGrafter"/>
</dbReference>
<feature type="active site" description="Proton donor/acceptor" evidence="2">
    <location>
        <position position="189"/>
    </location>
</feature>
<sequence length="285" mass="30381">MKNPICVDPVNALCGEGLLWDQMRSCLWWVDITAARLHSYTPATGEKTATQLPYLISGLALHETGDLLIATINGLGTVDPASGAITILHDPEPDHPGNRLNDMAASPDGDLWVGSMSEGVKGPTGALYRYDSTGCSTQMTGTTLSNGLDWSPDGKTLYFIDSVPGVLHKFTDGQWSVLARFDAQTGCPDGLCVDQAGTLWIAICDRGQVIGMTPKGDIIETITLPCTIVTNCAFGGADLRTLFVTTGNYALSPAERKANPQAGNLYAIPMETPGRAPFLARWPQP</sequence>
<accession>A0A1I6HDK3</accession>
<dbReference type="InterPro" id="IPR013658">
    <property type="entry name" value="SGL"/>
</dbReference>
<protein>
    <submittedName>
        <fullName evidence="5">Sugar lactone lactonase YvrE</fullName>
    </submittedName>
</protein>
<feature type="binding site" evidence="3">
    <location>
        <position position="146"/>
    </location>
    <ligand>
        <name>a divalent metal cation</name>
        <dbReference type="ChEBI" id="CHEBI:60240"/>
    </ligand>
</feature>
<feature type="binding site" evidence="3">
    <location>
        <position position="189"/>
    </location>
    <ligand>
        <name>a divalent metal cation</name>
        <dbReference type="ChEBI" id="CHEBI:60240"/>
    </ligand>
</feature>
<gene>
    <name evidence="5" type="ORF">SAMN04488005_2558</name>
</gene>
<evidence type="ECO:0000256" key="1">
    <source>
        <dbReference type="ARBA" id="ARBA00008853"/>
    </source>
</evidence>
<organism evidence="5 6">
    <name type="scientific">Yoonia tamlensis</name>
    <dbReference type="NCBI Taxonomy" id="390270"/>
    <lineage>
        <taxon>Bacteria</taxon>
        <taxon>Pseudomonadati</taxon>
        <taxon>Pseudomonadota</taxon>
        <taxon>Alphaproteobacteria</taxon>
        <taxon>Rhodobacterales</taxon>
        <taxon>Paracoccaceae</taxon>
        <taxon>Yoonia</taxon>
    </lineage>
</organism>
<dbReference type="PRINTS" id="PR01790">
    <property type="entry name" value="SMP30FAMILY"/>
</dbReference>
<dbReference type="OrthoDB" id="2633250at2"/>
<evidence type="ECO:0000256" key="2">
    <source>
        <dbReference type="PIRSR" id="PIRSR605511-1"/>
    </source>
</evidence>
<feature type="binding site" evidence="3">
    <location>
        <position position="99"/>
    </location>
    <ligand>
        <name>substrate</name>
    </ligand>
</feature>
<keyword evidence="6" id="KW-1185">Reference proteome</keyword>
<dbReference type="Gene3D" id="2.120.10.30">
    <property type="entry name" value="TolB, C-terminal domain"/>
    <property type="match status" value="1"/>
</dbReference>
<evidence type="ECO:0000259" key="4">
    <source>
        <dbReference type="Pfam" id="PF08450"/>
    </source>
</evidence>
<comment type="similarity">
    <text evidence="1">Belongs to the SMP-30/CGR1 family.</text>
</comment>
<comment type="cofactor">
    <cofactor evidence="3">
        <name>Zn(2+)</name>
        <dbReference type="ChEBI" id="CHEBI:29105"/>
    </cofactor>
    <text evidence="3">Binds 1 divalent metal cation per subunit.</text>
</comment>
<dbReference type="PANTHER" id="PTHR10907">
    <property type="entry name" value="REGUCALCIN"/>
    <property type="match status" value="1"/>
</dbReference>